<dbReference type="Pfam" id="PF01478">
    <property type="entry name" value="Peptidase_A24"/>
    <property type="match status" value="1"/>
</dbReference>
<feature type="domain" description="Prepilin type IV endopeptidase peptidase" evidence="17">
    <location>
        <begin position="133"/>
        <end position="241"/>
    </location>
</feature>
<evidence type="ECO:0000256" key="1">
    <source>
        <dbReference type="ARBA" id="ARBA00004429"/>
    </source>
</evidence>
<dbReference type="Pfam" id="PF01121">
    <property type="entry name" value="CoaE"/>
    <property type="match status" value="1"/>
</dbReference>
<dbReference type="NCBIfam" id="TIGR00152">
    <property type="entry name" value="dephospho-CoA kinase"/>
    <property type="match status" value="1"/>
</dbReference>
<feature type="transmembrane region" description="Helical" evidence="16">
    <location>
        <begin position="129"/>
        <end position="147"/>
    </location>
</feature>
<gene>
    <name evidence="19" type="ORF">H2204_014436</name>
</gene>
<dbReference type="PRINTS" id="PR00864">
    <property type="entry name" value="PREPILNPTASE"/>
</dbReference>
<dbReference type="Pfam" id="PF06750">
    <property type="entry name" value="A24_N_bact"/>
    <property type="match status" value="1"/>
</dbReference>
<keyword evidence="6" id="KW-0645">Protease</keyword>
<sequence>MAFLDQHPGLGYPAAAGLGLLLGSFLNVVILRLPKRLEWQWKRDAREVLEEPDFYEPPPPGIVVEPSHCPHCKHKLAWYENIPLFSWIIQGGKCRHCKAPISIQYPLVEALTAVMVLACVWQFGFGWQGFGAIVLTCFLIALSGIDLRTQLLPDQLTLPLMWLGLIGSIDNLYMPAKPALLGALLGYLSLWSVWWLFKQLTGKEGMGHGDFKLLAALGAWCGMKGILPIILMSSVLGAIIGSIWLYSRGRDRATPIPFGPYLALAGWLFFMWGEPLLNQYLYVVGLTGGIASGKSEVTRRFEALGIVVADADLAARAVVAIGSPALSLIAERFGADMLLADGSLDRARLRAHIFADPAERTALEAITHPAIRRLMQQQCEQAASPYALAAIPLLTEVGGRQAYPWLDRVLLVDAPEAVQHARLMQRDGIDAALADQMIAAQASRAQRLALADDVVVNDGHPDDLQAQVERLHARYLALAAG</sequence>
<dbReference type="InterPro" id="IPR010627">
    <property type="entry name" value="Prepilin_pept_A24_N"/>
</dbReference>
<keyword evidence="4" id="KW-0997">Cell inner membrane</keyword>
<dbReference type="InterPro" id="IPR001977">
    <property type="entry name" value="Depp_CoAkinase"/>
</dbReference>
<keyword evidence="3" id="KW-1003">Cell membrane</keyword>
<evidence type="ECO:0000256" key="13">
    <source>
        <dbReference type="ARBA" id="ARBA00022989"/>
    </source>
</evidence>
<dbReference type="CDD" id="cd02022">
    <property type="entry name" value="DPCK"/>
    <property type="match status" value="1"/>
</dbReference>
<dbReference type="InterPro" id="IPR027417">
    <property type="entry name" value="P-loop_NTPase"/>
</dbReference>
<evidence type="ECO:0000256" key="5">
    <source>
        <dbReference type="ARBA" id="ARBA00022603"/>
    </source>
</evidence>
<feature type="transmembrane region" description="Helical" evidence="16">
    <location>
        <begin position="179"/>
        <end position="197"/>
    </location>
</feature>
<keyword evidence="12" id="KW-0067">ATP-binding</keyword>
<evidence type="ECO:0000256" key="7">
    <source>
        <dbReference type="ARBA" id="ARBA00022679"/>
    </source>
</evidence>
<keyword evidence="8" id="KW-0949">S-adenosyl-L-methionine</keyword>
<evidence type="ECO:0000256" key="3">
    <source>
        <dbReference type="ARBA" id="ARBA00022475"/>
    </source>
</evidence>
<comment type="similarity">
    <text evidence="2">Belongs to the peptidase A24 family.</text>
</comment>
<evidence type="ECO:0000256" key="10">
    <source>
        <dbReference type="ARBA" id="ARBA00022741"/>
    </source>
</evidence>
<dbReference type="GO" id="GO:0004190">
    <property type="term" value="F:aspartic-type endopeptidase activity"/>
    <property type="evidence" value="ECO:0007669"/>
    <property type="project" value="InterPro"/>
</dbReference>
<dbReference type="SUPFAM" id="SSF52540">
    <property type="entry name" value="P-loop containing nucleoside triphosphate hydrolases"/>
    <property type="match status" value="1"/>
</dbReference>
<keyword evidence="13 16" id="KW-1133">Transmembrane helix</keyword>
<feature type="transmembrane region" description="Helical" evidence="16">
    <location>
        <begin position="226"/>
        <end position="246"/>
    </location>
</feature>
<dbReference type="PANTHER" id="PTHR30487">
    <property type="entry name" value="TYPE 4 PREPILIN-LIKE PROTEINS LEADER PEPTIDE-PROCESSING ENZYME"/>
    <property type="match status" value="1"/>
</dbReference>
<keyword evidence="10" id="KW-0547">Nucleotide-binding</keyword>
<dbReference type="EMBL" id="JAPDRN010000184">
    <property type="protein sequence ID" value="KAJ9614794.1"/>
    <property type="molecule type" value="Genomic_DNA"/>
</dbReference>
<keyword evidence="7" id="KW-0808">Transferase</keyword>
<dbReference type="GO" id="GO:0004140">
    <property type="term" value="F:dephospho-CoA kinase activity"/>
    <property type="evidence" value="ECO:0007669"/>
    <property type="project" value="InterPro"/>
</dbReference>
<name>A0AA38XKL6_9EURO</name>
<dbReference type="Gene3D" id="3.40.50.300">
    <property type="entry name" value="P-loop containing nucleotide triphosphate hydrolases"/>
    <property type="match status" value="1"/>
</dbReference>
<evidence type="ECO:0000256" key="2">
    <source>
        <dbReference type="ARBA" id="ARBA00005801"/>
    </source>
</evidence>
<dbReference type="PROSITE" id="PS51219">
    <property type="entry name" value="DPCK"/>
    <property type="match status" value="1"/>
</dbReference>
<accession>A0AA38XKL6</accession>
<evidence type="ECO:0000259" key="18">
    <source>
        <dbReference type="Pfam" id="PF06750"/>
    </source>
</evidence>
<evidence type="ECO:0008006" key="20">
    <source>
        <dbReference type="Google" id="ProtNLM"/>
    </source>
</evidence>
<keyword evidence="14 16" id="KW-0472">Membrane</keyword>
<dbReference type="Gene3D" id="1.20.120.1220">
    <property type="match status" value="1"/>
</dbReference>
<dbReference type="InterPro" id="IPR050882">
    <property type="entry name" value="Prepilin_peptidase/N-MTase"/>
</dbReference>
<dbReference type="GO" id="GO:0008168">
    <property type="term" value="F:methyltransferase activity"/>
    <property type="evidence" value="ECO:0007669"/>
    <property type="project" value="UniProtKB-KW"/>
</dbReference>
<organism evidence="19">
    <name type="scientific">Knufia peltigerae</name>
    <dbReference type="NCBI Taxonomy" id="1002370"/>
    <lineage>
        <taxon>Eukaryota</taxon>
        <taxon>Fungi</taxon>
        <taxon>Dikarya</taxon>
        <taxon>Ascomycota</taxon>
        <taxon>Pezizomycotina</taxon>
        <taxon>Eurotiomycetes</taxon>
        <taxon>Chaetothyriomycetidae</taxon>
        <taxon>Chaetothyriales</taxon>
        <taxon>Trichomeriaceae</taxon>
        <taxon>Knufia</taxon>
    </lineage>
</organism>
<evidence type="ECO:0000256" key="9">
    <source>
        <dbReference type="ARBA" id="ARBA00022692"/>
    </source>
</evidence>
<feature type="transmembrane region" description="Helical" evidence="16">
    <location>
        <begin position="156"/>
        <end position="173"/>
    </location>
</feature>
<dbReference type="InterPro" id="IPR000045">
    <property type="entry name" value="Prepilin_IV_endopep_pep"/>
</dbReference>
<evidence type="ECO:0000313" key="19">
    <source>
        <dbReference type="EMBL" id="KAJ9614794.1"/>
    </source>
</evidence>
<dbReference type="GO" id="GO:0005886">
    <property type="term" value="C:plasma membrane"/>
    <property type="evidence" value="ECO:0007669"/>
    <property type="project" value="UniProtKB-SubCell"/>
</dbReference>
<evidence type="ECO:0000256" key="6">
    <source>
        <dbReference type="ARBA" id="ARBA00022670"/>
    </source>
</evidence>
<evidence type="ECO:0000256" key="14">
    <source>
        <dbReference type="ARBA" id="ARBA00023136"/>
    </source>
</evidence>
<proteinExistence type="inferred from homology"/>
<comment type="subcellular location">
    <subcellularLocation>
        <location evidence="1">Cell inner membrane</location>
        <topology evidence="1">Multi-pass membrane protein</topology>
    </subcellularLocation>
</comment>
<protein>
    <recommendedName>
        <fullName evidence="20">Multifunctional fusion protein</fullName>
    </recommendedName>
</protein>
<feature type="domain" description="Prepilin peptidase A24 N-terminal" evidence="18">
    <location>
        <begin position="18"/>
        <end position="123"/>
    </location>
</feature>
<evidence type="ECO:0000259" key="17">
    <source>
        <dbReference type="Pfam" id="PF01478"/>
    </source>
</evidence>
<dbReference type="HAMAP" id="MF_00376">
    <property type="entry name" value="Dephospho_CoA_kinase"/>
    <property type="match status" value="1"/>
</dbReference>
<dbReference type="InterPro" id="IPR014032">
    <property type="entry name" value="Peptidase_A24A_bac"/>
</dbReference>
<evidence type="ECO:0000256" key="4">
    <source>
        <dbReference type="ARBA" id="ARBA00022519"/>
    </source>
</evidence>
<evidence type="ECO:0000256" key="8">
    <source>
        <dbReference type="ARBA" id="ARBA00022691"/>
    </source>
</evidence>
<evidence type="ECO:0000256" key="16">
    <source>
        <dbReference type="SAM" id="Phobius"/>
    </source>
</evidence>
<feature type="transmembrane region" description="Helical" evidence="16">
    <location>
        <begin position="258"/>
        <end position="277"/>
    </location>
</feature>
<keyword evidence="11" id="KW-0378">Hydrolase</keyword>
<comment type="caution">
    <text evidence="19">The sequence shown here is derived from an EMBL/GenBank/DDBJ whole genome shotgun (WGS) entry which is preliminary data.</text>
</comment>
<keyword evidence="9 16" id="KW-0812">Transmembrane</keyword>
<dbReference type="FunFam" id="1.20.120.1220:FF:000001">
    <property type="entry name" value="Type 4 prepilin-like proteins leader peptide-processing enzyme"/>
    <property type="match status" value="1"/>
</dbReference>
<evidence type="ECO:0000256" key="11">
    <source>
        <dbReference type="ARBA" id="ARBA00022801"/>
    </source>
</evidence>
<feature type="transmembrane region" description="Helical" evidence="16">
    <location>
        <begin position="12"/>
        <end position="33"/>
    </location>
</feature>
<dbReference type="GO" id="GO:0015937">
    <property type="term" value="P:coenzyme A biosynthetic process"/>
    <property type="evidence" value="ECO:0007669"/>
    <property type="project" value="InterPro"/>
</dbReference>
<reference evidence="19" key="1">
    <citation type="submission" date="2022-10" db="EMBL/GenBank/DDBJ databases">
        <title>Culturing micro-colonial fungi from biological soil crusts in the Mojave desert and describing Neophaeococcomyces mojavensis, and introducing the new genera and species Taxawa tesnikishii.</title>
        <authorList>
            <person name="Kurbessoian T."/>
            <person name="Stajich J.E."/>
        </authorList>
    </citation>
    <scope>NUCLEOTIDE SEQUENCE</scope>
    <source>
        <strain evidence="19">TK_35</strain>
    </source>
</reference>
<dbReference type="GO" id="GO:0005524">
    <property type="term" value="F:ATP binding"/>
    <property type="evidence" value="ECO:0007669"/>
    <property type="project" value="UniProtKB-KW"/>
</dbReference>
<dbReference type="AlphaFoldDB" id="A0AA38XKL6"/>
<keyword evidence="15" id="KW-0511">Multifunctional enzyme</keyword>
<dbReference type="GO" id="GO:0006465">
    <property type="term" value="P:signal peptide processing"/>
    <property type="evidence" value="ECO:0007669"/>
    <property type="project" value="TreeGrafter"/>
</dbReference>
<evidence type="ECO:0000256" key="12">
    <source>
        <dbReference type="ARBA" id="ARBA00022840"/>
    </source>
</evidence>
<keyword evidence="5" id="KW-0489">Methyltransferase</keyword>
<dbReference type="GO" id="GO:0032259">
    <property type="term" value="P:methylation"/>
    <property type="evidence" value="ECO:0007669"/>
    <property type="project" value="UniProtKB-KW"/>
</dbReference>
<dbReference type="PANTHER" id="PTHR30487:SF0">
    <property type="entry name" value="PREPILIN LEADER PEPTIDASE_N-METHYLTRANSFERASE-RELATED"/>
    <property type="match status" value="1"/>
</dbReference>
<evidence type="ECO:0000256" key="15">
    <source>
        <dbReference type="ARBA" id="ARBA00023268"/>
    </source>
</evidence>